<protein>
    <recommendedName>
        <fullName evidence="7">MULE transposase domain-containing protein</fullName>
    </recommendedName>
</protein>
<reference evidence="6" key="1">
    <citation type="journal article" date="2015" name="Sci. Rep.">
        <title>Tissue- and time-dependent transcription in Ixodes ricinus salivary glands and midguts when blood feeding on the vertebrate host.</title>
        <authorList>
            <person name="Kotsyfakis M."/>
            <person name="Schwarz A."/>
            <person name="Erhart J."/>
            <person name="Ribeiro J.M."/>
        </authorList>
    </citation>
    <scope>NUCLEOTIDE SEQUENCE</scope>
    <source>
        <tissue evidence="6">Salivary gland and midgut</tissue>
    </source>
</reference>
<evidence type="ECO:0000313" key="6">
    <source>
        <dbReference type="EMBL" id="JAB73949.1"/>
    </source>
</evidence>
<evidence type="ECO:0000259" key="4">
    <source>
        <dbReference type="Pfam" id="PF04500"/>
    </source>
</evidence>
<dbReference type="GO" id="GO:0008270">
    <property type="term" value="F:zinc ion binding"/>
    <property type="evidence" value="ECO:0007669"/>
    <property type="project" value="UniProtKB-KW"/>
</dbReference>
<proteinExistence type="evidence at transcript level"/>
<dbReference type="InterPro" id="IPR007588">
    <property type="entry name" value="Znf_FLYWCH"/>
</dbReference>
<dbReference type="PANTHER" id="PTHR47160:SF10">
    <property type="entry name" value="MULE TRANSPOSASE DOMAIN-CONTAINING PROTEIN"/>
    <property type="match status" value="1"/>
</dbReference>
<dbReference type="Pfam" id="PF10551">
    <property type="entry name" value="MULE"/>
    <property type="match status" value="1"/>
</dbReference>
<organism evidence="6">
    <name type="scientific">Ixodes ricinus</name>
    <name type="common">Common tick</name>
    <name type="synonym">Acarus ricinus</name>
    <dbReference type="NCBI Taxonomy" id="34613"/>
    <lineage>
        <taxon>Eukaryota</taxon>
        <taxon>Metazoa</taxon>
        <taxon>Ecdysozoa</taxon>
        <taxon>Arthropoda</taxon>
        <taxon>Chelicerata</taxon>
        <taxon>Arachnida</taxon>
        <taxon>Acari</taxon>
        <taxon>Parasitiformes</taxon>
        <taxon>Ixodida</taxon>
        <taxon>Ixodoidea</taxon>
        <taxon>Ixodidae</taxon>
        <taxon>Ixodinae</taxon>
        <taxon>Ixodes</taxon>
    </lineage>
</organism>
<dbReference type="InterPro" id="IPR018289">
    <property type="entry name" value="MULE_transposase_dom"/>
</dbReference>
<evidence type="ECO:0000259" key="5">
    <source>
        <dbReference type="Pfam" id="PF10551"/>
    </source>
</evidence>
<dbReference type="AlphaFoldDB" id="V5H9V7"/>
<dbReference type="Pfam" id="PF04500">
    <property type="entry name" value="FLYWCH"/>
    <property type="match status" value="1"/>
</dbReference>
<keyword evidence="3" id="KW-0862">Zinc</keyword>
<evidence type="ECO:0000256" key="2">
    <source>
        <dbReference type="ARBA" id="ARBA00022771"/>
    </source>
</evidence>
<name>V5H9V7_IXORI</name>
<feature type="domain" description="MULE transposase" evidence="5">
    <location>
        <begin position="185"/>
        <end position="282"/>
    </location>
</feature>
<evidence type="ECO:0000256" key="3">
    <source>
        <dbReference type="ARBA" id="ARBA00022833"/>
    </source>
</evidence>
<evidence type="ECO:0000256" key="1">
    <source>
        <dbReference type="ARBA" id="ARBA00022723"/>
    </source>
</evidence>
<dbReference type="PANTHER" id="PTHR47160">
    <property type="entry name" value="PUTATIVE-RELATED"/>
    <property type="match status" value="1"/>
</dbReference>
<keyword evidence="1" id="KW-0479">Metal-binding</keyword>
<sequence length="483" mass="54494">MEVIRSNKGKAKVLLDGYDYVQKQSKNGWIRWQCRKQRTGGCKGAITTDHGITRFWSVTEHNHASDVDGVNVTKIRVDLKRKAKETSEPPSKLLAQALCSSSAAVRASIGSLETVRRDLRQQRSRLRPAEPESTAELEVEDIWTTTGGEEPQPFLIYDNGSERRDRMLVFASSEQLRALSTSPTWYMDGTFSVCPRLFKQLYVLRCAVGESSVACVYALLAGKSLAIYEELFQAVLDACEARGYLPDPDVIVSDYEMAAIRAAREVFGPDFASRGCFFHLCQSTHRKVRELGLINRYRTDDAFRKACGMLDGLAFVPPNLVTSGLQYIRDMAPDDMAEILAYFDSTYVSGTFRTVSRARADGRLTTTVRRRRPEFPPELWNVMEATLRGEDRTNNACEGWNNAFRHLVGHSHPSVWRLIECLQQDQAVAGTTLLQASRGEPPAKKTRRETSRLQSRLHNLCTDYLQHKQLPVLLEAVGQCIRF</sequence>
<accession>V5H9V7</accession>
<evidence type="ECO:0008006" key="7">
    <source>
        <dbReference type="Google" id="ProtNLM"/>
    </source>
</evidence>
<keyword evidence="2" id="KW-0863">Zinc-finger</keyword>
<feature type="domain" description="FLYWCH-type" evidence="4">
    <location>
        <begin position="4"/>
        <end position="63"/>
    </location>
</feature>
<dbReference type="EMBL" id="GANP01010519">
    <property type="protein sequence ID" value="JAB73949.1"/>
    <property type="molecule type" value="mRNA"/>
</dbReference>
<dbReference type="Gene3D" id="2.20.25.240">
    <property type="match status" value="1"/>
</dbReference>